<accession>A0A9Q1JXC4</accession>
<dbReference type="Gene3D" id="3.60.10.10">
    <property type="entry name" value="Endonuclease/exonuclease/phosphatase"/>
    <property type="match status" value="1"/>
</dbReference>
<dbReference type="EMBL" id="JAKOGI010000582">
    <property type="protein sequence ID" value="KAJ8432815.1"/>
    <property type="molecule type" value="Genomic_DNA"/>
</dbReference>
<evidence type="ECO:0000313" key="2">
    <source>
        <dbReference type="EMBL" id="KAJ8432815.1"/>
    </source>
</evidence>
<reference evidence="2" key="1">
    <citation type="submission" date="2022-04" db="EMBL/GenBank/DDBJ databases">
        <title>Carnegiea gigantea Genome sequencing and assembly v2.</title>
        <authorList>
            <person name="Copetti D."/>
            <person name="Sanderson M.J."/>
            <person name="Burquez A."/>
            <person name="Wojciechowski M.F."/>
        </authorList>
    </citation>
    <scope>NUCLEOTIDE SEQUENCE</scope>
    <source>
        <strain evidence="2">SGP5-SGP5p</strain>
        <tissue evidence="2">Aerial part</tissue>
    </source>
</reference>
<feature type="region of interest" description="Disordered" evidence="1">
    <location>
        <begin position="1"/>
        <end position="22"/>
    </location>
</feature>
<proteinExistence type="predicted"/>
<dbReference type="OrthoDB" id="1296323at2759"/>
<evidence type="ECO:0008006" key="4">
    <source>
        <dbReference type="Google" id="ProtNLM"/>
    </source>
</evidence>
<dbReference type="PANTHER" id="PTHR35218:SF9">
    <property type="entry name" value="ENDONUCLEASE_EXONUCLEASE_PHOSPHATASE DOMAIN-CONTAINING PROTEIN"/>
    <property type="match status" value="1"/>
</dbReference>
<dbReference type="Proteomes" id="UP001153076">
    <property type="component" value="Unassembled WGS sequence"/>
</dbReference>
<dbReference type="AlphaFoldDB" id="A0A9Q1JXC4"/>
<comment type="caution">
    <text evidence="2">The sequence shown here is derived from an EMBL/GenBank/DDBJ whole genome shotgun (WGS) entry which is preliminary data.</text>
</comment>
<feature type="compositionally biased region" description="Basic and acidic residues" evidence="1">
    <location>
        <begin position="76"/>
        <end position="92"/>
    </location>
</feature>
<evidence type="ECO:0000256" key="1">
    <source>
        <dbReference type="SAM" id="MobiDB-lite"/>
    </source>
</evidence>
<dbReference type="PANTHER" id="PTHR35218">
    <property type="entry name" value="RNASE H DOMAIN-CONTAINING PROTEIN"/>
    <property type="match status" value="1"/>
</dbReference>
<dbReference type="SUPFAM" id="SSF56219">
    <property type="entry name" value="DNase I-like"/>
    <property type="match status" value="1"/>
</dbReference>
<keyword evidence="3" id="KW-1185">Reference proteome</keyword>
<gene>
    <name evidence="2" type="ORF">Cgig2_026145</name>
</gene>
<protein>
    <recommendedName>
        <fullName evidence="4">Endonuclease/exonuclease/phosphatase domain-containing protein</fullName>
    </recommendedName>
</protein>
<sequence>MEAMLGSPNVLDSAPNDPGRIRKDRMLSYRDTLQLNNPNLTFETRENPVWEDEEVNDVLCRNDPNLGMTPVMESDEPGRQSDQRLSDNRGEGIETESASIENHGSRFRALANLDLNADLEANMESREILDQAQPRQSSTSSRSVSFIGFPPDKGVIPIDSGTIGRNSIAPDEAHQLQGEETYHGAHGITHNTSSARDGRPIPRRCPRLSGWHLDLWLNDVLQLCILEAHEQFVTADITAAGKRPWIVTAIYANPHPSVRDELWYELEARAASYSQPWLLAGDFNKTLSLKERDHGGSNMARRCSKFNNWIENNALIDISYTGTKYTWVRGLTVHTHKCACLDRALSNMAWHLFGNLFRRKRTLWGRIEGLQRRLDEGGPRHLPKPAKKLRRQLDDTLHQLELFWFQSPAWVTYVMKTAAHIFSICAQL</sequence>
<feature type="region of interest" description="Disordered" evidence="1">
    <location>
        <begin position="64"/>
        <end position="101"/>
    </location>
</feature>
<organism evidence="2 3">
    <name type="scientific">Carnegiea gigantea</name>
    <dbReference type="NCBI Taxonomy" id="171969"/>
    <lineage>
        <taxon>Eukaryota</taxon>
        <taxon>Viridiplantae</taxon>
        <taxon>Streptophyta</taxon>
        <taxon>Embryophyta</taxon>
        <taxon>Tracheophyta</taxon>
        <taxon>Spermatophyta</taxon>
        <taxon>Magnoliopsida</taxon>
        <taxon>eudicotyledons</taxon>
        <taxon>Gunneridae</taxon>
        <taxon>Pentapetalae</taxon>
        <taxon>Caryophyllales</taxon>
        <taxon>Cactineae</taxon>
        <taxon>Cactaceae</taxon>
        <taxon>Cactoideae</taxon>
        <taxon>Echinocereeae</taxon>
        <taxon>Carnegiea</taxon>
    </lineage>
</organism>
<evidence type="ECO:0000313" key="3">
    <source>
        <dbReference type="Proteomes" id="UP001153076"/>
    </source>
</evidence>
<name>A0A9Q1JXC4_9CARY</name>
<dbReference type="InterPro" id="IPR036691">
    <property type="entry name" value="Endo/exonu/phosph_ase_sf"/>
</dbReference>